<name>A0ABS4QGJ7_9NOCA</name>
<dbReference type="RefSeq" id="WP_209890186.1">
    <property type="nucleotide sequence ID" value="NZ_JAGGMR010000001.1"/>
</dbReference>
<accession>A0ABS4QGJ7</accession>
<evidence type="ECO:0000313" key="2">
    <source>
        <dbReference type="Proteomes" id="UP001519325"/>
    </source>
</evidence>
<gene>
    <name evidence="1" type="ORF">BJ987_003181</name>
</gene>
<evidence type="ECO:0000313" key="1">
    <source>
        <dbReference type="EMBL" id="MBP2190280.1"/>
    </source>
</evidence>
<reference evidence="1 2" key="1">
    <citation type="submission" date="2021-03" db="EMBL/GenBank/DDBJ databases">
        <title>Sequencing the genomes of 1000 actinobacteria strains.</title>
        <authorList>
            <person name="Klenk H.-P."/>
        </authorList>
    </citation>
    <scope>NUCLEOTIDE SEQUENCE [LARGE SCALE GENOMIC DNA]</scope>
    <source>
        <strain evidence="1 2">DSM 45516</strain>
    </source>
</reference>
<organism evidence="1 2">
    <name type="scientific">Nocardia goodfellowii</name>
    <dbReference type="NCBI Taxonomy" id="882446"/>
    <lineage>
        <taxon>Bacteria</taxon>
        <taxon>Bacillati</taxon>
        <taxon>Actinomycetota</taxon>
        <taxon>Actinomycetes</taxon>
        <taxon>Mycobacteriales</taxon>
        <taxon>Nocardiaceae</taxon>
        <taxon>Nocardia</taxon>
    </lineage>
</organism>
<comment type="caution">
    <text evidence="1">The sequence shown here is derived from an EMBL/GenBank/DDBJ whole genome shotgun (WGS) entry which is preliminary data.</text>
</comment>
<dbReference type="Proteomes" id="UP001519325">
    <property type="component" value="Unassembled WGS sequence"/>
</dbReference>
<dbReference type="EMBL" id="JAGGMR010000001">
    <property type="protein sequence ID" value="MBP2190280.1"/>
    <property type="molecule type" value="Genomic_DNA"/>
</dbReference>
<keyword evidence="2" id="KW-1185">Reference proteome</keyword>
<protein>
    <submittedName>
        <fullName evidence="1">Uncharacterized protein</fullName>
    </submittedName>
</protein>
<proteinExistence type="predicted"/>
<sequence length="283" mass="31400">MIVTRTLSNQPVPHVPVSLRLIQPCDPANGDIPDDGQEVRRWDATTDAAGRAIFTVPVGCYRMGMGEPPAGSTPVPEGYHHLFLSRPDSTVEGAFRFEDPAGQCSAQSIVSDLAAEGRLYAEQEDWTRATVRDCADAWGVISWNTPGDTQRVVRRVGERWSTYVIFPHFDCWSDAAADGVPERLRDYFHACTSRACTANAIVGDLMRQGELYPGQENPSLLQIMDCSGSWALISWNTPGDTARIIQYNGHSWTTYVRFPHDECWSRAVTTGVPQRLQPHFGNC</sequence>